<dbReference type="SUPFAM" id="SSF56112">
    <property type="entry name" value="Protein kinase-like (PK-like)"/>
    <property type="match status" value="1"/>
</dbReference>
<organism evidence="2 3">
    <name type="scientific">Amycolatopsis rhabdoformis</name>
    <dbReference type="NCBI Taxonomy" id="1448059"/>
    <lineage>
        <taxon>Bacteria</taxon>
        <taxon>Bacillati</taxon>
        <taxon>Actinomycetota</taxon>
        <taxon>Actinomycetes</taxon>
        <taxon>Pseudonocardiales</taxon>
        <taxon>Pseudonocardiaceae</taxon>
        <taxon>Amycolatopsis</taxon>
    </lineage>
</organism>
<dbReference type="Gene3D" id="3.90.1200.10">
    <property type="match status" value="1"/>
</dbReference>
<reference evidence="2 3" key="1">
    <citation type="journal article" date="2015" name="Int. J. Syst. Evol. Microbiol.">
        <title>Amycolatopsis rhabdoformis sp. nov., an actinomycete isolated from a tropical forest soil.</title>
        <authorList>
            <person name="Souza W.R."/>
            <person name="Silva R.E."/>
            <person name="Goodfellow M."/>
            <person name="Busarakam K."/>
            <person name="Figueiro F.S."/>
            <person name="Ferreira D."/>
            <person name="Rodrigues-Filho E."/>
            <person name="Moraes L.A.B."/>
            <person name="Zucchi T.D."/>
        </authorList>
    </citation>
    <scope>NUCLEOTIDE SEQUENCE [LARGE SCALE GENOMIC DNA]</scope>
    <source>
        <strain evidence="2 3">NCIMB 14900</strain>
    </source>
</reference>
<evidence type="ECO:0000313" key="2">
    <source>
        <dbReference type="EMBL" id="WSE28414.1"/>
    </source>
</evidence>
<evidence type="ECO:0000259" key="1">
    <source>
        <dbReference type="Pfam" id="PF01636"/>
    </source>
</evidence>
<gene>
    <name evidence="2" type="ORF">VSH64_37100</name>
</gene>
<feature type="domain" description="Aminoglycoside phosphotransferase" evidence="1">
    <location>
        <begin position="5"/>
        <end position="213"/>
    </location>
</feature>
<dbReference type="InterPro" id="IPR002575">
    <property type="entry name" value="Aminoglycoside_PTrfase"/>
</dbReference>
<accession>A0ABZ1I4L1</accession>
<evidence type="ECO:0000313" key="3">
    <source>
        <dbReference type="Proteomes" id="UP001330812"/>
    </source>
</evidence>
<dbReference type="RefSeq" id="WP_326567415.1">
    <property type="nucleotide sequence ID" value="NZ_CP142149.1"/>
</dbReference>
<dbReference type="Pfam" id="PF01636">
    <property type="entry name" value="APH"/>
    <property type="match status" value="1"/>
</dbReference>
<name>A0ABZ1I4L1_9PSEU</name>
<sequence length="255" mass="27743">MWLGEGWDSVATLVDARWVERRPRRAEVRELLLRETRVMPWLAPLLPVRVPVPVVWQAEPLVVRHELVVGEQANVLTAEHGRTIGALLRALHAVDIDEAGAHGVAATDRADVLAEFAEVVVPRAGGAALLDEIRGFPVDAVVHADLGPEHVLVIEGQVSGVIDWSDLCVDDRARDLAWPMFGASAAFARGVAAAYGMTEELHRRAWAWHRLAPWFEVTHGVATGQPDLVDSGLAGVRERLAGHKSALPGREGRQG</sequence>
<protein>
    <submittedName>
        <fullName evidence="2">Phosphotransferase</fullName>
    </submittedName>
</protein>
<dbReference type="EMBL" id="CP142149">
    <property type="protein sequence ID" value="WSE28414.1"/>
    <property type="molecule type" value="Genomic_DNA"/>
</dbReference>
<dbReference type="InterPro" id="IPR011009">
    <property type="entry name" value="Kinase-like_dom_sf"/>
</dbReference>
<proteinExistence type="predicted"/>
<dbReference type="Gene3D" id="3.30.200.20">
    <property type="entry name" value="Phosphorylase Kinase, domain 1"/>
    <property type="match status" value="1"/>
</dbReference>
<keyword evidence="3" id="KW-1185">Reference proteome</keyword>
<dbReference type="Proteomes" id="UP001330812">
    <property type="component" value="Chromosome"/>
</dbReference>